<dbReference type="GO" id="GO:0006511">
    <property type="term" value="P:ubiquitin-dependent protein catabolic process"/>
    <property type="evidence" value="ECO:0007669"/>
    <property type="project" value="InterPro"/>
</dbReference>
<dbReference type="GeneID" id="9060703"/>
<organism evidence="9">
    <name type="scientific">Perkinsus marinus (strain ATCC 50983 / TXsc)</name>
    <dbReference type="NCBI Taxonomy" id="423536"/>
    <lineage>
        <taxon>Eukaryota</taxon>
        <taxon>Sar</taxon>
        <taxon>Alveolata</taxon>
        <taxon>Perkinsozoa</taxon>
        <taxon>Perkinsea</taxon>
        <taxon>Perkinsida</taxon>
        <taxon>Perkinsidae</taxon>
        <taxon>Perkinsus</taxon>
    </lineage>
</organism>
<dbReference type="GO" id="GO:0031625">
    <property type="term" value="F:ubiquitin protein ligase binding"/>
    <property type="evidence" value="ECO:0007669"/>
    <property type="project" value="InterPro"/>
</dbReference>
<accession>C5KH05</accession>
<dbReference type="InterPro" id="IPR016158">
    <property type="entry name" value="Cullin_homology"/>
</dbReference>
<dbReference type="InterPro" id="IPR016159">
    <property type="entry name" value="Cullin_repeat-like_dom_sf"/>
</dbReference>
<evidence type="ECO:0000313" key="9">
    <source>
        <dbReference type="Proteomes" id="UP000007800"/>
    </source>
</evidence>
<evidence type="ECO:0000256" key="1">
    <source>
        <dbReference type="ARBA" id="ARBA00006019"/>
    </source>
</evidence>
<dbReference type="InterPro" id="IPR059120">
    <property type="entry name" value="Cullin-like_AB"/>
</dbReference>
<dbReference type="AlphaFoldDB" id="C5KH05"/>
<dbReference type="SMART" id="SM00182">
    <property type="entry name" value="CULLIN"/>
    <property type="match status" value="1"/>
</dbReference>
<evidence type="ECO:0000256" key="4">
    <source>
        <dbReference type="PROSITE-ProRule" id="PRU00330"/>
    </source>
</evidence>
<keyword evidence="3" id="KW-0832">Ubl conjugation</keyword>
<dbReference type="Gene3D" id="1.20.1310.10">
    <property type="entry name" value="Cullin Repeats"/>
    <property type="match status" value="3"/>
</dbReference>
<dbReference type="SUPFAM" id="SSF74788">
    <property type="entry name" value="Cullin repeat-like"/>
    <property type="match status" value="1"/>
</dbReference>
<dbReference type="SUPFAM" id="SSF46785">
    <property type="entry name" value="Winged helix' DNA-binding domain"/>
    <property type="match status" value="1"/>
</dbReference>
<gene>
    <name evidence="8" type="ORF">Pmar_PMAR003323</name>
</gene>
<dbReference type="PANTHER" id="PTHR11932">
    <property type="entry name" value="CULLIN"/>
    <property type="match status" value="1"/>
</dbReference>
<dbReference type="InterPro" id="IPR016157">
    <property type="entry name" value="Cullin_CS"/>
</dbReference>
<evidence type="ECO:0000256" key="5">
    <source>
        <dbReference type="RuleBase" id="RU003829"/>
    </source>
</evidence>
<proteinExistence type="inferred from homology"/>
<dbReference type="Pfam" id="PF00888">
    <property type="entry name" value="Cullin"/>
    <property type="match status" value="1"/>
</dbReference>
<sequence length="950" mass="107611">MDYLNLMSSSSRLSQLPVELSGDVRSMGSISSSDDDIESVEVVRGEAEPQGQPSASSGSKKRARKPSTSAHAAPMVDDSSNDTSHPEGNPPRTARRRIMSSDNHHCIATLPDRLPPMRRYSKLNKSIAYRPGQAAVYHPMLERKLILKPFQVHPSELPPDFVTDMWERSLKEAVRASYGRDGDGIEEMRGNRSLEERYRIVDTICRNGRELELFDLLRSELKNDIFSIVKSISECKVDDSATNEAVECLKQVQDVWNRHRKDLGLVRNIFLPLDNFLAATGGMLEGEKDSSRTRKNLPVGLREMGLGMLKKYMCSWEKKNNERSIISRACECLLTCIQHSRSVCVGEDPSWDLYGDVIVMIRSLDMYKDMFERPFEEATKEYYEDESASKIDTLSTEGYLDYVEGVWEKERSLHDACKLHSHTWQDTDRILRDQLLVMHSASLTSTERLLELLDAKPEPKTEAAKTLLRFLEVSEEYDMVHVTSEVKLSWSQAIRTIGEALMKKYLAFNTLAEGVGLIKELLTLKENLDLILADTFVDPDLAVSFRIAVKEAFETFMNSCDQVNKCAHLLAKYCDDSIGSYVRNMKSSLTGEEVEARMDSVMTLFRFISAKDIFEAHYKNDLAKRLLSAHTMRGPDEPLTENSSYRGHELEKSMLQKLRTECGGGFTSKLEGMYRDMDLSCALNKEFTEKRNQQLQGDDSQSPQFEAMVLTSGIWPTYTHSVPTLPAPIASLQQSFTQFYIGKHSGRTLTWMPSLGGALVRYNMRSTARPVVKDLVVSAAQAIVLTYVFNDSSTATAAKVCEVTGLPVEELRRILFPMVYRVRILNRSTGGPEDKQVAASESYTLNRELQEKKRRIIVPQMAVRDEKAEVRATDSRVNEDRQFLLDAVLVRIMKSKKTLSHNSLVAETLKECSATFTAEIGEVKKRIESLIEREYLERDLSSPSTYHYLA</sequence>
<evidence type="ECO:0000259" key="7">
    <source>
        <dbReference type="PROSITE" id="PS50069"/>
    </source>
</evidence>
<dbReference type="Pfam" id="PF10557">
    <property type="entry name" value="Cullin_Nedd8"/>
    <property type="match status" value="1"/>
</dbReference>
<dbReference type="Pfam" id="PF26557">
    <property type="entry name" value="Cullin_AB"/>
    <property type="match status" value="1"/>
</dbReference>
<feature type="domain" description="Cullin family profile" evidence="7">
    <location>
        <begin position="565"/>
        <end position="819"/>
    </location>
</feature>
<dbReference type="InterPro" id="IPR001373">
    <property type="entry name" value="Cullin_N"/>
</dbReference>
<dbReference type="EMBL" id="GG673069">
    <property type="protein sequence ID" value="EER15867.1"/>
    <property type="molecule type" value="Genomic_DNA"/>
</dbReference>
<evidence type="ECO:0000256" key="6">
    <source>
        <dbReference type="SAM" id="MobiDB-lite"/>
    </source>
</evidence>
<dbReference type="InterPro" id="IPR036388">
    <property type="entry name" value="WH-like_DNA-bd_sf"/>
</dbReference>
<dbReference type="Proteomes" id="UP000007800">
    <property type="component" value="Unassembled WGS sequence"/>
</dbReference>
<dbReference type="PROSITE" id="PS01256">
    <property type="entry name" value="CULLIN_1"/>
    <property type="match status" value="1"/>
</dbReference>
<dbReference type="InterPro" id="IPR019559">
    <property type="entry name" value="Cullin_neddylation_domain"/>
</dbReference>
<dbReference type="PROSITE" id="PS50069">
    <property type="entry name" value="CULLIN_2"/>
    <property type="match status" value="1"/>
</dbReference>
<dbReference type="OrthoDB" id="435621at2759"/>
<dbReference type="SMART" id="SM00884">
    <property type="entry name" value="Cullin_Nedd8"/>
    <property type="match status" value="1"/>
</dbReference>
<evidence type="ECO:0000256" key="3">
    <source>
        <dbReference type="ARBA" id="ARBA00022843"/>
    </source>
</evidence>
<reference evidence="8 9" key="1">
    <citation type="submission" date="2008-07" db="EMBL/GenBank/DDBJ databases">
        <authorList>
            <person name="El-Sayed N."/>
            <person name="Caler E."/>
            <person name="Inman J."/>
            <person name="Amedeo P."/>
            <person name="Hass B."/>
            <person name="Wortman J."/>
        </authorList>
    </citation>
    <scope>NUCLEOTIDE SEQUENCE [LARGE SCALE GENOMIC DNA]</scope>
    <source>
        <strain evidence="9">ATCC 50983 / TXsc</strain>
    </source>
</reference>
<dbReference type="FunFam" id="1.10.10.10:FF:000014">
    <property type="entry name" value="Cullin 1"/>
    <property type="match status" value="1"/>
</dbReference>
<feature type="region of interest" description="Disordered" evidence="6">
    <location>
        <begin position="24"/>
        <end position="102"/>
    </location>
</feature>
<dbReference type="InterPro" id="IPR036317">
    <property type="entry name" value="Cullin_homology_sf"/>
</dbReference>
<protein>
    <submittedName>
        <fullName evidence="8">Cullin-5, putative</fullName>
    </submittedName>
</protein>
<dbReference type="RefSeq" id="XP_002784071.1">
    <property type="nucleotide sequence ID" value="XM_002784025.1"/>
</dbReference>
<dbReference type="SUPFAM" id="SSF75632">
    <property type="entry name" value="Cullin homology domain"/>
    <property type="match status" value="1"/>
</dbReference>
<name>C5KH05_PERM5</name>
<keyword evidence="9" id="KW-1185">Reference proteome</keyword>
<dbReference type="InterPro" id="IPR045093">
    <property type="entry name" value="Cullin"/>
</dbReference>
<keyword evidence="2" id="KW-1017">Isopeptide bond</keyword>
<dbReference type="InterPro" id="IPR036390">
    <property type="entry name" value="WH_DNA-bd_sf"/>
</dbReference>
<dbReference type="Gene3D" id="1.10.10.10">
    <property type="entry name" value="Winged helix-like DNA-binding domain superfamily/Winged helix DNA-binding domain"/>
    <property type="match status" value="1"/>
</dbReference>
<dbReference type="GO" id="GO:0031461">
    <property type="term" value="C:cullin-RING ubiquitin ligase complex"/>
    <property type="evidence" value="ECO:0007669"/>
    <property type="project" value="InterPro"/>
</dbReference>
<dbReference type="InParanoid" id="C5KH05"/>
<dbReference type="Gene3D" id="3.30.230.130">
    <property type="entry name" value="Cullin, Chain C, Domain 2"/>
    <property type="match status" value="1"/>
</dbReference>
<evidence type="ECO:0000313" key="8">
    <source>
        <dbReference type="EMBL" id="EER15867.1"/>
    </source>
</evidence>
<evidence type="ECO:0000256" key="2">
    <source>
        <dbReference type="ARBA" id="ARBA00022499"/>
    </source>
</evidence>
<comment type="similarity">
    <text evidence="1 4 5">Belongs to the cullin family.</text>
</comment>